<evidence type="ECO:0000313" key="1">
    <source>
        <dbReference type="EMBL" id="CAG8756106.1"/>
    </source>
</evidence>
<proteinExistence type="predicted"/>
<name>A0ACA9QNE0_9GLOM</name>
<evidence type="ECO:0000313" key="2">
    <source>
        <dbReference type="Proteomes" id="UP000789920"/>
    </source>
</evidence>
<organism evidence="1 2">
    <name type="scientific">Racocetra persica</name>
    <dbReference type="NCBI Taxonomy" id="160502"/>
    <lineage>
        <taxon>Eukaryota</taxon>
        <taxon>Fungi</taxon>
        <taxon>Fungi incertae sedis</taxon>
        <taxon>Mucoromycota</taxon>
        <taxon>Glomeromycotina</taxon>
        <taxon>Glomeromycetes</taxon>
        <taxon>Diversisporales</taxon>
        <taxon>Gigasporaceae</taxon>
        <taxon>Racocetra</taxon>
    </lineage>
</organism>
<comment type="caution">
    <text evidence="1">The sequence shown here is derived from an EMBL/GenBank/DDBJ whole genome shotgun (WGS) entry which is preliminary data.</text>
</comment>
<reference evidence="1" key="1">
    <citation type="submission" date="2021-06" db="EMBL/GenBank/DDBJ databases">
        <authorList>
            <person name="Kallberg Y."/>
            <person name="Tangrot J."/>
            <person name="Rosling A."/>
        </authorList>
    </citation>
    <scope>NUCLEOTIDE SEQUENCE</scope>
    <source>
        <strain evidence="1">MA461A</strain>
    </source>
</reference>
<dbReference type="Proteomes" id="UP000789920">
    <property type="component" value="Unassembled WGS sequence"/>
</dbReference>
<dbReference type="EMBL" id="CAJVQC010034322">
    <property type="protein sequence ID" value="CAG8756106.1"/>
    <property type="molecule type" value="Genomic_DNA"/>
</dbReference>
<protein>
    <submittedName>
        <fullName evidence="1">21491_t:CDS:1</fullName>
    </submittedName>
</protein>
<sequence>SSQKLDVQLDSIKEKYATLISPFPQKRQRINLLNPSTSNTSNNKPQSLNFPEVVSQIQKSPPSISTAEPLNSQFHNPNLNPQEMHEDSTPLTAHTNQPTIFVTQGHPTIHSSHEPPA</sequence>
<keyword evidence="2" id="KW-1185">Reference proteome</keyword>
<feature type="non-terminal residue" evidence="1">
    <location>
        <position position="1"/>
    </location>
</feature>
<gene>
    <name evidence="1" type="ORF">RPERSI_LOCUS14698</name>
</gene>
<accession>A0ACA9QNE0</accession>